<dbReference type="EMBL" id="LT630003">
    <property type="protein sequence ID" value="SET94878.1"/>
    <property type="molecule type" value="Genomic_DNA"/>
</dbReference>
<dbReference type="Pfam" id="PF07071">
    <property type="entry name" value="KDGP_aldolase"/>
    <property type="match status" value="1"/>
</dbReference>
<dbReference type="InterPro" id="IPR013785">
    <property type="entry name" value="Aldolase_TIM"/>
</dbReference>
<proteinExistence type="predicted"/>
<sequence length="237" mass="25738">MSINIYFNVLAKDLENAVEISRFAPERTLVGVMVKNFATDDEAVARVEEFKANGVRASVGLGGGDPAMWKRVADVSVRTCPFHINQVYPAAGYTMGRLQEIHKSEFIVNSLIEPAGEPGIVYMATGAISSRKKEPVSAELAAKLMADIGLPSVKFYPIGGLKRLDELKAMVRAAVNEGITIFEPTGGIDMENVHEIVRACIDGGATTIIPHLYTSLVDPETGRTNPDCLERLAKMSW</sequence>
<gene>
    <name evidence="1" type="ORF">SAMN02745906_3306</name>
</gene>
<evidence type="ECO:0000313" key="1">
    <source>
        <dbReference type="EMBL" id="SET94878.1"/>
    </source>
</evidence>
<dbReference type="RefSeq" id="WP_100042938.1">
    <property type="nucleotide sequence ID" value="NZ_LT630003.1"/>
</dbReference>
<dbReference type="Gene3D" id="3.20.20.70">
    <property type="entry name" value="Aldolase class I"/>
    <property type="match status" value="1"/>
</dbReference>
<dbReference type="InterPro" id="IPR010763">
    <property type="entry name" value="DgaF"/>
</dbReference>
<dbReference type="Proteomes" id="UP000198970">
    <property type="component" value="Chromosome I"/>
</dbReference>
<name>A0ABY1CDH5_9FIRM</name>
<reference evidence="1 2" key="1">
    <citation type="submission" date="2016-10" db="EMBL/GenBank/DDBJ databases">
        <authorList>
            <person name="Varghese N."/>
            <person name="Submissions S."/>
        </authorList>
    </citation>
    <scope>NUCLEOTIDE SEQUENCE [LARGE SCALE GENOMIC DNA]</scope>
    <source>
        <strain evidence="1 2">ATCC 19403</strain>
    </source>
</reference>
<evidence type="ECO:0000313" key="2">
    <source>
        <dbReference type="Proteomes" id="UP000198970"/>
    </source>
</evidence>
<keyword evidence="2" id="KW-1185">Reference proteome</keyword>
<dbReference type="NCBIfam" id="TIGR03581">
    <property type="entry name" value="EF_0839"/>
    <property type="match status" value="1"/>
</dbReference>
<accession>A0ABY1CDH5</accession>
<protein>
    <submittedName>
        <fullName evidence="1">2-dehydro-3-deoxy-phosphogluconate aldolase</fullName>
    </submittedName>
</protein>
<organism evidence="1 2">
    <name type="scientific">Lacrimispora sphenoides JCM 1415</name>
    <dbReference type="NCBI Taxonomy" id="1297793"/>
    <lineage>
        <taxon>Bacteria</taxon>
        <taxon>Bacillati</taxon>
        <taxon>Bacillota</taxon>
        <taxon>Clostridia</taxon>
        <taxon>Lachnospirales</taxon>
        <taxon>Lachnospiraceae</taxon>
        <taxon>Lacrimispora</taxon>
    </lineage>
</organism>